<dbReference type="InterPro" id="IPR051089">
    <property type="entry name" value="prtT"/>
</dbReference>
<dbReference type="PANTHER" id="PTHR31845">
    <property type="entry name" value="FINGER DOMAIN PROTEIN, PUTATIVE-RELATED"/>
    <property type="match status" value="1"/>
</dbReference>
<dbReference type="GO" id="GO:0000981">
    <property type="term" value="F:DNA-binding transcription factor activity, RNA polymerase II-specific"/>
    <property type="evidence" value="ECO:0007669"/>
    <property type="project" value="TreeGrafter"/>
</dbReference>
<gene>
    <name evidence="6" type="ORF">FA10DRAFT_269901</name>
</gene>
<keyword evidence="2" id="KW-0805">Transcription regulation</keyword>
<keyword evidence="7" id="KW-1185">Reference proteome</keyword>
<dbReference type="STRING" id="215250.A0A316YB60"/>
<accession>A0A316YB60</accession>
<proteinExistence type="predicted"/>
<evidence type="ECO:0008006" key="8">
    <source>
        <dbReference type="Google" id="ProtNLM"/>
    </source>
</evidence>
<keyword evidence="4" id="KW-0804">Transcription</keyword>
<evidence type="ECO:0000256" key="5">
    <source>
        <dbReference type="ARBA" id="ARBA00023242"/>
    </source>
</evidence>
<organism evidence="6 7">
    <name type="scientific">Acaromyces ingoldii</name>
    <dbReference type="NCBI Taxonomy" id="215250"/>
    <lineage>
        <taxon>Eukaryota</taxon>
        <taxon>Fungi</taxon>
        <taxon>Dikarya</taxon>
        <taxon>Basidiomycota</taxon>
        <taxon>Ustilaginomycotina</taxon>
        <taxon>Exobasidiomycetes</taxon>
        <taxon>Exobasidiales</taxon>
        <taxon>Cryptobasidiaceae</taxon>
        <taxon>Acaromyces</taxon>
    </lineage>
</organism>
<dbReference type="GO" id="GO:0005634">
    <property type="term" value="C:nucleus"/>
    <property type="evidence" value="ECO:0007669"/>
    <property type="project" value="UniProtKB-SubCell"/>
</dbReference>
<keyword evidence="3" id="KW-0238">DNA-binding</keyword>
<evidence type="ECO:0000256" key="2">
    <source>
        <dbReference type="ARBA" id="ARBA00023015"/>
    </source>
</evidence>
<reference evidence="6 7" key="1">
    <citation type="journal article" date="2018" name="Mol. Biol. Evol.">
        <title>Broad Genomic Sampling Reveals a Smut Pathogenic Ancestry of the Fungal Clade Ustilaginomycotina.</title>
        <authorList>
            <person name="Kijpornyongpan T."/>
            <person name="Mondo S.J."/>
            <person name="Barry K."/>
            <person name="Sandor L."/>
            <person name="Lee J."/>
            <person name="Lipzen A."/>
            <person name="Pangilinan J."/>
            <person name="LaButti K."/>
            <person name="Hainaut M."/>
            <person name="Henrissat B."/>
            <person name="Grigoriev I.V."/>
            <person name="Spatafora J.W."/>
            <person name="Aime M.C."/>
        </authorList>
    </citation>
    <scope>NUCLEOTIDE SEQUENCE [LARGE SCALE GENOMIC DNA]</scope>
    <source>
        <strain evidence="6 7">MCA 4198</strain>
    </source>
</reference>
<dbReference type="PANTHER" id="PTHR31845:SF19">
    <property type="entry name" value="TRANSCRIPTION FACTOR DOMAIN-CONTAINING PROTEIN"/>
    <property type="match status" value="1"/>
</dbReference>
<dbReference type="InParanoid" id="A0A316YB60"/>
<dbReference type="RefSeq" id="XP_025373995.1">
    <property type="nucleotide sequence ID" value="XM_025522922.1"/>
</dbReference>
<evidence type="ECO:0000256" key="4">
    <source>
        <dbReference type="ARBA" id="ARBA00023163"/>
    </source>
</evidence>
<comment type="subcellular location">
    <subcellularLocation>
        <location evidence="1">Nucleus</location>
    </subcellularLocation>
</comment>
<dbReference type="GO" id="GO:0000976">
    <property type="term" value="F:transcription cis-regulatory region binding"/>
    <property type="evidence" value="ECO:0007669"/>
    <property type="project" value="TreeGrafter"/>
</dbReference>
<dbReference type="GeneID" id="37044838"/>
<dbReference type="Proteomes" id="UP000245768">
    <property type="component" value="Unassembled WGS sequence"/>
</dbReference>
<evidence type="ECO:0000256" key="1">
    <source>
        <dbReference type="ARBA" id="ARBA00004123"/>
    </source>
</evidence>
<dbReference type="OrthoDB" id="3163292at2759"/>
<name>A0A316YB60_9BASI</name>
<evidence type="ECO:0000313" key="7">
    <source>
        <dbReference type="Proteomes" id="UP000245768"/>
    </source>
</evidence>
<protein>
    <recommendedName>
        <fullName evidence="8">Transcription factor domain-containing protein</fullName>
    </recommendedName>
</protein>
<dbReference type="AlphaFoldDB" id="A0A316YB60"/>
<keyword evidence="5" id="KW-0539">Nucleus</keyword>
<evidence type="ECO:0000313" key="6">
    <source>
        <dbReference type="EMBL" id="PWN86797.1"/>
    </source>
</evidence>
<dbReference type="EMBL" id="KZ819642">
    <property type="protein sequence ID" value="PWN86797.1"/>
    <property type="molecule type" value="Genomic_DNA"/>
</dbReference>
<sequence>MRTYPAPLVHLRQYASQTCASIPSDQCEHDLLDTASHVGEDEAAEVQSLSELLSSQGWRPAQRQELKTERRIFFQHVLATEPPALKEYDPLDMGLVDERDVVRLFRVYFEAINPQQGLSDPLVDTPTTVRLTSRALFITIIAVAASVDPHPRSREKHAALQRCMEHAISLLLASNAKSPEVVKTLLLAYLFSPKPSCLAEDKCWCLVDTAARIANEIGLDQKLRRQQTCIINPEHASRSGDRAWMFAVVAQQSLGTLSGMGSTNELNVSWDSLEEWCQCADALLGDVQLAAYLSLRNMECRVRKQIESVKEGSEYLTAEGVRVNCNGLFDAWRSRWVDHARLAEDEFSRAYLLTIGLHIQLLLNVTLLSLERDHKELQHSSQGTSDAIDKCAYLATELCNHFLRSFSGRAHQLARHVGAMITWSALVLLQMKSASGRWTIACRIALLLAGDAGDLNRQHNFASFYGRLLLSFIDHVVGTPPTRLVRASGGRWSAEKPVVDVSPVFGAERVEPHLALTDTSTTMDRLSGEEAPTGMVEPTEVDLLDANWFSQFFDMPKDYQIQQY</sequence>
<dbReference type="CDD" id="cd12148">
    <property type="entry name" value="fungal_TF_MHR"/>
    <property type="match status" value="1"/>
</dbReference>
<evidence type="ECO:0000256" key="3">
    <source>
        <dbReference type="ARBA" id="ARBA00023125"/>
    </source>
</evidence>